<sequence length="220" mass="24534">MIAKNPYRRKSTPKVAEKNNVEKNVNSFGSHFNALHAEDSLVIKDAELIDKLGLTGANKSQKVGQQLAGKPKSSKSTNGKPIPHQGNSQTNKAKCSTSDANLKVTPSTVTVPSKEKEMIKKREEEILRIMSRKQNEMWKTYKEEKMSNDFMNQFVHNYSEEELAFVKKWFEKGKGVADEPLKPPNPAKSFDLNPFLGFIDQSKELSSSATDNDGSISPAC</sequence>
<keyword evidence="3" id="KW-1185">Reference proteome</keyword>
<proteinExistence type="predicted"/>
<feature type="region of interest" description="Disordered" evidence="1">
    <location>
        <begin position="55"/>
        <end position="116"/>
    </location>
</feature>
<accession>A0AAN9FT90</accession>
<protein>
    <submittedName>
        <fullName evidence="2">Uncharacterized protein</fullName>
    </submittedName>
</protein>
<feature type="region of interest" description="Disordered" evidence="1">
    <location>
        <begin position="1"/>
        <end position="22"/>
    </location>
</feature>
<organism evidence="2 3">
    <name type="scientific">Crotalaria pallida</name>
    <name type="common">Smooth rattlebox</name>
    <name type="synonym">Crotalaria striata</name>
    <dbReference type="NCBI Taxonomy" id="3830"/>
    <lineage>
        <taxon>Eukaryota</taxon>
        <taxon>Viridiplantae</taxon>
        <taxon>Streptophyta</taxon>
        <taxon>Embryophyta</taxon>
        <taxon>Tracheophyta</taxon>
        <taxon>Spermatophyta</taxon>
        <taxon>Magnoliopsida</taxon>
        <taxon>eudicotyledons</taxon>
        <taxon>Gunneridae</taxon>
        <taxon>Pentapetalae</taxon>
        <taxon>rosids</taxon>
        <taxon>fabids</taxon>
        <taxon>Fabales</taxon>
        <taxon>Fabaceae</taxon>
        <taxon>Papilionoideae</taxon>
        <taxon>50 kb inversion clade</taxon>
        <taxon>genistoids sensu lato</taxon>
        <taxon>core genistoids</taxon>
        <taxon>Crotalarieae</taxon>
        <taxon>Crotalaria</taxon>
    </lineage>
</organism>
<dbReference type="Proteomes" id="UP001372338">
    <property type="component" value="Unassembled WGS sequence"/>
</dbReference>
<evidence type="ECO:0000313" key="3">
    <source>
        <dbReference type="Proteomes" id="UP001372338"/>
    </source>
</evidence>
<evidence type="ECO:0000256" key="1">
    <source>
        <dbReference type="SAM" id="MobiDB-lite"/>
    </source>
</evidence>
<dbReference type="EMBL" id="JAYWIO010000002">
    <property type="protein sequence ID" value="KAK7282212.1"/>
    <property type="molecule type" value="Genomic_DNA"/>
</dbReference>
<feature type="compositionally biased region" description="Basic residues" evidence="1">
    <location>
        <begin position="1"/>
        <end position="12"/>
    </location>
</feature>
<name>A0AAN9FT90_CROPI</name>
<evidence type="ECO:0000313" key="2">
    <source>
        <dbReference type="EMBL" id="KAK7282212.1"/>
    </source>
</evidence>
<reference evidence="2 3" key="1">
    <citation type="submission" date="2024-01" db="EMBL/GenBank/DDBJ databases">
        <title>The genomes of 5 underutilized Papilionoideae crops provide insights into root nodulation and disease resistanc.</title>
        <authorList>
            <person name="Yuan L."/>
        </authorList>
    </citation>
    <scope>NUCLEOTIDE SEQUENCE [LARGE SCALE GENOMIC DNA]</scope>
    <source>
        <strain evidence="2">ZHUSHIDOU_FW_LH</strain>
        <tissue evidence="2">Leaf</tissue>
    </source>
</reference>
<gene>
    <name evidence="2" type="ORF">RIF29_10827</name>
</gene>
<feature type="compositionally biased region" description="Polar residues" evidence="1">
    <location>
        <begin position="74"/>
        <end position="111"/>
    </location>
</feature>
<comment type="caution">
    <text evidence="2">The sequence shown here is derived from an EMBL/GenBank/DDBJ whole genome shotgun (WGS) entry which is preliminary data.</text>
</comment>
<dbReference type="AlphaFoldDB" id="A0AAN9FT90"/>